<dbReference type="AlphaFoldDB" id="W9YVM8"/>
<dbReference type="Proteomes" id="UP000019484">
    <property type="component" value="Unassembled WGS sequence"/>
</dbReference>
<evidence type="ECO:0000313" key="4">
    <source>
        <dbReference type="Proteomes" id="UP000019484"/>
    </source>
</evidence>
<evidence type="ECO:0000256" key="1">
    <source>
        <dbReference type="SAM" id="MobiDB-lite"/>
    </source>
</evidence>
<dbReference type="InterPro" id="IPR016193">
    <property type="entry name" value="Cytidine_deaminase-like"/>
</dbReference>
<accession>W9YVM8</accession>
<gene>
    <name evidence="3" type="ORF">A1O1_02133</name>
</gene>
<dbReference type="EMBL" id="AMWN01000002">
    <property type="protein sequence ID" value="EXJ93740.1"/>
    <property type="molecule type" value="Genomic_DNA"/>
</dbReference>
<dbReference type="GeneID" id="19157033"/>
<dbReference type="PROSITE" id="PS51747">
    <property type="entry name" value="CYT_DCMP_DEAMINASES_2"/>
    <property type="match status" value="1"/>
</dbReference>
<dbReference type="GO" id="GO:0003824">
    <property type="term" value="F:catalytic activity"/>
    <property type="evidence" value="ECO:0007669"/>
    <property type="project" value="InterPro"/>
</dbReference>
<sequence>METHTQPEPQPQTQPQTQLLNQKAMDLQYLSQALDLARLSPPKPTNFRVGCVIVAFPLTTSSGGSGGGSNSSASEPQLQVGHQSQDGHQSQVSAQSQVIKPPSILSTGYTLELPGNTHAEQNALAKLAARHNLPESQVGECPEFLEPGVQVVLYTTLEPCAKRLSGNLPCVERILGTRRKTRTTRTTTMGSQGGGSDEDTSGGISVTATPTTPPSTATPTTPPSTATPTTHTFISGIHRVVYGAKEPDTFVQKSVATRVLEDAGIEVDYVGDLEDEILRVAMQGHVPAKEVDGGTSGNTTTPTTAANANSTSQSQNQSQNQSQSTGSTTTQHDHHHTETNIDDITPEERRRQEALPRNPKKRMMEVDIPPRA</sequence>
<dbReference type="HOGENOM" id="CLU_036590_8_0_1"/>
<dbReference type="SUPFAM" id="SSF53927">
    <property type="entry name" value="Cytidine deaminase-like"/>
    <property type="match status" value="1"/>
</dbReference>
<evidence type="ECO:0000259" key="2">
    <source>
        <dbReference type="PROSITE" id="PS51747"/>
    </source>
</evidence>
<dbReference type="OrthoDB" id="252265at2759"/>
<feature type="compositionally biased region" description="Low complexity" evidence="1">
    <location>
        <begin position="207"/>
        <end position="230"/>
    </location>
</feature>
<dbReference type="GO" id="GO:0006139">
    <property type="term" value="P:nucleobase-containing compound metabolic process"/>
    <property type="evidence" value="ECO:0007669"/>
    <property type="project" value="UniProtKB-ARBA"/>
</dbReference>
<reference evidence="3 4" key="1">
    <citation type="submission" date="2013-03" db="EMBL/GenBank/DDBJ databases">
        <title>The Genome Sequence of Capronia coronata CBS 617.96.</title>
        <authorList>
            <consortium name="The Broad Institute Genomics Platform"/>
            <person name="Cuomo C."/>
            <person name="de Hoog S."/>
            <person name="Gorbushina A."/>
            <person name="Walker B."/>
            <person name="Young S.K."/>
            <person name="Zeng Q."/>
            <person name="Gargeya S."/>
            <person name="Fitzgerald M."/>
            <person name="Haas B."/>
            <person name="Abouelleil A."/>
            <person name="Allen A.W."/>
            <person name="Alvarado L."/>
            <person name="Arachchi H.M."/>
            <person name="Berlin A.M."/>
            <person name="Chapman S.B."/>
            <person name="Gainer-Dewar J."/>
            <person name="Goldberg J."/>
            <person name="Griggs A."/>
            <person name="Gujja S."/>
            <person name="Hansen M."/>
            <person name="Howarth C."/>
            <person name="Imamovic A."/>
            <person name="Ireland A."/>
            <person name="Larimer J."/>
            <person name="McCowan C."/>
            <person name="Murphy C."/>
            <person name="Pearson M."/>
            <person name="Poon T.W."/>
            <person name="Priest M."/>
            <person name="Roberts A."/>
            <person name="Saif S."/>
            <person name="Shea T."/>
            <person name="Sisk P."/>
            <person name="Sykes S."/>
            <person name="Wortman J."/>
            <person name="Nusbaum C."/>
            <person name="Birren B."/>
        </authorList>
    </citation>
    <scope>NUCLEOTIDE SEQUENCE [LARGE SCALE GENOMIC DNA]</scope>
    <source>
        <strain evidence="3 4">CBS 617.96</strain>
    </source>
</reference>
<comment type="caution">
    <text evidence="3">The sequence shown here is derived from an EMBL/GenBank/DDBJ whole genome shotgun (WGS) entry which is preliminary data.</text>
</comment>
<protein>
    <recommendedName>
        <fullName evidence="2">CMP/dCMP-type deaminase domain-containing protein</fullName>
    </recommendedName>
</protein>
<keyword evidence="4" id="KW-1185">Reference proteome</keyword>
<dbReference type="eggNOG" id="KOG1018">
    <property type="taxonomic scope" value="Eukaryota"/>
</dbReference>
<name>W9YVM8_9EURO</name>
<evidence type="ECO:0000313" key="3">
    <source>
        <dbReference type="EMBL" id="EXJ93740.1"/>
    </source>
</evidence>
<dbReference type="STRING" id="1182541.W9YVM8"/>
<organism evidence="3 4">
    <name type="scientific">Capronia coronata CBS 617.96</name>
    <dbReference type="NCBI Taxonomy" id="1182541"/>
    <lineage>
        <taxon>Eukaryota</taxon>
        <taxon>Fungi</taxon>
        <taxon>Dikarya</taxon>
        <taxon>Ascomycota</taxon>
        <taxon>Pezizomycotina</taxon>
        <taxon>Eurotiomycetes</taxon>
        <taxon>Chaetothyriomycetidae</taxon>
        <taxon>Chaetothyriales</taxon>
        <taxon>Herpotrichiellaceae</taxon>
        <taxon>Capronia</taxon>
    </lineage>
</organism>
<feature type="compositionally biased region" description="Polar residues" evidence="1">
    <location>
        <begin position="75"/>
        <end position="99"/>
    </location>
</feature>
<dbReference type="InterPro" id="IPR002125">
    <property type="entry name" value="CMP_dCMP_dom"/>
</dbReference>
<dbReference type="Gene3D" id="3.40.140.10">
    <property type="entry name" value="Cytidine Deaminase, domain 2"/>
    <property type="match status" value="2"/>
</dbReference>
<feature type="region of interest" description="Disordered" evidence="1">
    <location>
        <begin position="62"/>
        <end position="99"/>
    </location>
</feature>
<dbReference type="RefSeq" id="XP_007721234.1">
    <property type="nucleotide sequence ID" value="XM_007723044.1"/>
</dbReference>
<dbReference type="Pfam" id="PF18785">
    <property type="entry name" value="Inv-AAD"/>
    <property type="match status" value="2"/>
</dbReference>
<feature type="region of interest" description="Disordered" evidence="1">
    <location>
        <begin position="179"/>
        <end position="230"/>
    </location>
</feature>
<feature type="region of interest" description="Disordered" evidence="1">
    <location>
        <begin position="288"/>
        <end position="372"/>
    </location>
</feature>
<feature type="domain" description="CMP/dCMP-type deaminase" evidence="2">
    <location>
        <begin position="25"/>
        <end position="207"/>
    </location>
</feature>
<feature type="compositionally biased region" description="Basic and acidic residues" evidence="1">
    <location>
        <begin position="362"/>
        <end position="372"/>
    </location>
</feature>
<proteinExistence type="predicted"/>
<feature type="compositionally biased region" description="Low complexity" evidence="1">
    <location>
        <begin position="297"/>
        <end position="330"/>
    </location>
</feature>